<evidence type="ECO:0000313" key="2">
    <source>
        <dbReference type="EMBL" id="MEQ2189419.1"/>
    </source>
</evidence>
<proteinExistence type="predicted"/>
<dbReference type="EMBL" id="JAHRIO010092866">
    <property type="protein sequence ID" value="MEQ2189419.1"/>
    <property type="molecule type" value="Genomic_DNA"/>
</dbReference>
<dbReference type="PANTHER" id="PTHR22741">
    <property type="entry name" value="P140CAP/SNIP-RELATED"/>
    <property type="match status" value="1"/>
</dbReference>
<reference evidence="2 3" key="1">
    <citation type="submission" date="2021-06" db="EMBL/GenBank/DDBJ databases">
        <authorList>
            <person name="Palmer J.M."/>
        </authorList>
    </citation>
    <scope>NUCLEOTIDE SEQUENCE [LARGE SCALE GENOMIC DNA]</scope>
    <source>
        <strain evidence="2 3">GA_2019</strain>
        <tissue evidence="2">Muscle</tissue>
    </source>
</reference>
<dbReference type="InterPro" id="IPR051825">
    <property type="entry name" value="SRCIN1"/>
</dbReference>
<name>A0ABV0Q120_9TELE</name>
<protein>
    <submittedName>
        <fullName evidence="2">Uncharacterized protein</fullName>
    </submittedName>
</protein>
<evidence type="ECO:0000256" key="1">
    <source>
        <dbReference type="SAM" id="MobiDB-lite"/>
    </source>
</evidence>
<comment type="caution">
    <text evidence="2">The sequence shown here is derived from an EMBL/GenBank/DDBJ whole genome shotgun (WGS) entry which is preliminary data.</text>
</comment>
<dbReference type="PANTHER" id="PTHR22741:SF5">
    <property type="entry name" value="SRC KINASE SIGNALING INHIBITOR 1"/>
    <property type="match status" value="1"/>
</dbReference>
<gene>
    <name evidence="2" type="ORF">GOODEAATRI_025093</name>
</gene>
<evidence type="ECO:0000313" key="3">
    <source>
        <dbReference type="Proteomes" id="UP001476798"/>
    </source>
</evidence>
<organism evidence="2 3">
    <name type="scientific">Goodea atripinnis</name>
    <dbReference type="NCBI Taxonomy" id="208336"/>
    <lineage>
        <taxon>Eukaryota</taxon>
        <taxon>Metazoa</taxon>
        <taxon>Chordata</taxon>
        <taxon>Craniata</taxon>
        <taxon>Vertebrata</taxon>
        <taxon>Euteleostomi</taxon>
        <taxon>Actinopterygii</taxon>
        <taxon>Neopterygii</taxon>
        <taxon>Teleostei</taxon>
        <taxon>Neoteleostei</taxon>
        <taxon>Acanthomorphata</taxon>
        <taxon>Ovalentaria</taxon>
        <taxon>Atherinomorphae</taxon>
        <taxon>Cyprinodontiformes</taxon>
        <taxon>Goodeidae</taxon>
        <taxon>Goodea</taxon>
    </lineage>
</organism>
<keyword evidence="3" id="KW-1185">Reference proteome</keyword>
<feature type="region of interest" description="Disordered" evidence="1">
    <location>
        <begin position="1"/>
        <end position="21"/>
    </location>
</feature>
<sequence>MPASRTPRVTRLSPTQPALADQASRVSFASAENLETMSEPDIPFGFNRMNRLRQSLPLARSSSQAKLRAPGQAAASVELAPCFLNHFIITFNLDNRDILDI</sequence>
<dbReference type="Proteomes" id="UP001476798">
    <property type="component" value="Unassembled WGS sequence"/>
</dbReference>
<accession>A0ABV0Q120</accession>